<feature type="transmembrane region" description="Helical" evidence="6">
    <location>
        <begin position="379"/>
        <end position="402"/>
    </location>
</feature>
<dbReference type="GO" id="GO:0016020">
    <property type="term" value="C:membrane"/>
    <property type="evidence" value="ECO:0007669"/>
    <property type="project" value="UniProtKB-SubCell"/>
</dbReference>
<name>A0A6G1K1Y9_9PLEO</name>
<dbReference type="InterPro" id="IPR038665">
    <property type="entry name" value="Voltage-dep_anion_channel_sf"/>
</dbReference>
<dbReference type="PANTHER" id="PTHR31162:SF0">
    <property type="entry name" value="MALIC ACID TRANSPORT PROTEIN"/>
    <property type="match status" value="1"/>
</dbReference>
<evidence type="ECO:0000313" key="7">
    <source>
        <dbReference type="EMBL" id="KAF2706818.1"/>
    </source>
</evidence>
<feature type="transmembrane region" description="Helical" evidence="6">
    <location>
        <begin position="237"/>
        <end position="264"/>
    </location>
</feature>
<feature type="transmembrane region" description="Helical" evidence="6">
    <location>
        <begin position="276"/>
        <end position="298"/>
    </location>
</feature>
<feature type="transmembrane region" description="Helical" evidence="6">
    <location>
        <begin position="318"/>
        <end position="345"/>
    </location>
</feature>
<keyword evidence="2 6" id="KW-0812">Transmembrane</keyword>
<dbReference type="GO" id="GO:0015140">
    <property type="term" value="F:malate transmembrane transporter activity"/>
    <property type="evidence" value="ECO:0007669"/>
    <property type="project" value="InterPro"/>
</dbReference>
<comment type="subcellular location">
    <subcellularLocation>
        <location evidence="1">Membrane</location>
        <topology evidence="1">Multi-pass membrane protein</topology>
    </subcellularLocation>
</comment>
<feature type="transmembrane region" description="Helical" evidence="6">
    <location>
        <begin position="352"/>
        <end position="373"/>
    </location>
</feature>
<keyword evidence="4 6" id="KW-0472">Membrane</keyword>
<feature type="transmembrane region" description="Helical" evidence="6">
    <location>
        <begin position="165"/>
        <end position="186"/>
    </location>
</feature>
<dbReference type="OrthoDB" id="2901184at2759"/>
<evidence type="ECO:0000256" key="6">
    <source>
        <dbReference type="SAM" id="Phobius"/>
    </source>
</evidence>
<evidence type="ECO:0008006" key="9">
    <source>
        <dbReference type="Google" id="ProtNLM"/>
    </source>
</evidence>
<dbReference type="Gene3D" id="1.50.10.150">
    <property type="entry name" value="Voltage-dependent anion channel"/>
    <property type="match status" value="1"/>
</dbReference>
<feature type="transmembrane region" description="Helical" evidence="6">
    <location>
        <begin position="65"/>
        <end position="84"/>
    </location>
</feature>
<evidence type="ECO:0000256" key="1">
    <source>
        <dbReference type="ARBA" id="ARBA00004141"/>
    </source>
</evidence>
<organism evidence="7 8">
    <name type="scientific">Pleomassaria siparia CBS 279.74</name>
    <dbReference type="NCBI Taxonomy" id="1314801"/>
    <lineage>
        <taxon>Eukaryota</taxon>
        <taxon>Fungi</taxon>
        <taxon>Dikarya</taxon>
        <taxon>Ascomycota</taxon>
        <taxon>Pezizomycotina</taxon>
        <taxon>Dothideomycetes</taxon>
        <taxon>Pleosporomycetidae</taxon>
        <taxon>Pleosporales</taxon>
        <taxon>Pleomassariaceae</taxon>
        <taxon>Pleomassaria</taxon>
    </lineage>
</organism>
<dbReference type="EMBL" id="MU005775">
    <property type="protein sequence ID" value="KAF2706818.1"/>
    <property type="molecule type" value="Genomic_DNA"/>
</dbReference>
<feature type="transmembrane region" description="Helical" evidence="6">
    <location>
        <begin position="135"/>
        <end position="159"/>
    </location>
</feature>
<feature type="region of interest" description="Disordered" evidence="5">
    <location>
        <begin position="1"/>
        <end position="46"/>
    </location>
</feature>
<dbReference type="PANTHER" id="PTHR31162">
    <property type="entry name" value="MALIC ACID TRANSPORT PROTEIN-RELATED"/>
    <property type="match status" value="1"/>
</dbReference>
<keyword evidence="8" id="KW-1185">Reference proteome</keyword>
<evidence type="ECO:0000256" key="4">
    <source>
        <dbReference type="ARBA" id="ARBA00023136"/>
    </source>
</evidence>
<keyword evidence="3 6" id="KW-1133">Transmembrane helix</keyword>
<dbReference type="CDD" id="cd09317">
    <property type="entry name" value="TDT_Mae1_like"/>
    <property type="match status" value="1"/>
</dbReference>
<evidence type="ECO:0000256" key="2">
    <source>
        <dbReference type="ARBA" id="ARBA00022692"/>
    </source>
</evidence>
<dbReference type="Pfam" id="PF03595">
    <property type="entry name" value="SLAC1"/>
    <property type="match status" value="1"/>
</dbReference>
<feature type="transmembrane region" description="Helical" evidence="6">
    <location>
        <begin position="90"/>
        <end position="115"/>
    </location>
</feature>
<evidence type="ECO:0000256" key="5">
    <source>
        <dbReference type="SAM" id="MobiDB-lite"/>
    </source>
</evidence>
<dbReference type="Proteomes" id="UP000799428">
    <property type="component" value="Unassembled WGS sequence"/>
</dbReference>
<evidence type="ECO:0000313" key="8">
    <source>
        <dbReference type="Proteomes" id="UP000799428"/>
    </source>
</evidence>
<evidence type="ECO:0000256" key="3">
    <source>
        <dbReference type="ARBA" id="ARBA00022989"/>
    </source>
</evidence>
<reference evidence="7" key="1">
    <citation type="journal article" date="2020" name="Stud. Mycol.">
        <title>101 Dothideomycetes genomes: a test case for predicting lifestyles and emergence of pathogens.</title>
        <authorList>
            <person name="Haridas S."/>
            <person name="Albert R."/>
            <person name="Binder M."/>
            <person name="Bloem J."/>
            <person name="Labutti K."/>
            <person name="Salamov A."/>
            <person name="Andreopoulos B."/>
            <person name="Baker S."/>
            <person name="Barry K."/>
            <person name="Bills G."/>
            <person name="Bluhm B."/>
            <person name="Cannon C."/>
            <person name="Castanera R."/>
            <person name="Culley D."/>
            <person name="Daum C."/>
            <person name="Ezra D."/>
            <person name="Gonzalez J."/>
            <person name="Henrissat B."/>
            <person name="Kuo A."/>
            <person name="Liang C."/>
            <person name="Lipzen A."/>
            <person name="Lutzoni F."/>
            <person name="Magnuson J."/>
            <person name="Mondo S."/>
            <person name="Nolan M."/>
            <person name="Ohm R."/>
            <person name="Pangilinan J."/>
            <person name="Park H.-J."/>
            <person name="Ramirez L."/>
            <person name="Alfaro M."/>
            <person name="Sun H."/>
            <person name="Tritt A."/>
            <person name="Yoshinaga Y."/>
            <person name="Zwiers L.-H."/>
            <person name="Turgeon B."/>
            <person name="Goodwin S."/>
            <person name="Spatafora J."/>
            <person name="Crous P."/>
            <person name="Grigoriev I."/>
        </authorList>
    </citation>
    <scope>NUCLEOTIDE SEQUENCE</scope>
    <source>
        <strain evidence="7">CBS 279.74</strain>
    </source>
</reference>
<dbReference type="InterPro" id="IPR030185">
    <property type="entry name" value="Mae1"/>
</dbReference>
<sequence>MSDSRHMPGPFDENLDRVARQDTQNDGSEHKTPTSRPNANVERDHGQKNQEGLIAWRGRVVHTTWAWFTCTMSTGGLSIALAKTPHRFPGLYIIGLAVFILDLILFLLVCVLMMVRLFLDGPRFRKSFVHPPEGFFFASFILSLAVVLGNVQLYWVTLIDDKKPWLISAICVVYWIYAGVSMINAIQQYWAFIQRTPRIPVVRMNPSWFLPGFSAMLTGAIASIIAETQPPAQRVPIIISGCAFQGFGWLISSVFIAMYVIQLMENGLPPRALRPGMFLPVGSAAFTIVALIGQARAIPKDFGYFASHPSAADTLQTVALFVGIFLWLFAFWMFSIAVLGVVTAIPKMVFTLTWWALVFPNVGFTLATIAIGTELDSPAILWVGSGMTICLVLLWLLCAFACGRAVLMKRIMWPGKDEDRDM</sequence>
<gene>
    <name evidence="7" type="ORF">K504DRAFT_437749</name>
</gene>
<dbReference type="AlphaFoldDB" id="A0A6G1K1Y9"/>
<accession>A0A6G1K1Y9</accession>
<proteinExistence type="predicted"/>
<dbReference type="InterPro" id="IPR004695">
    <property type="entry name" value="SLAC1/Mae1/Ssu1/TehA"/>
</dbReference>
<feature type="transmembrane region" description="Helical" evidence="6">
    <location>
        <begin position="207"/>
        <end position="225"/>
    </location>
</feature>
<protein>
    <recommendedName>
        <fullName evidence="9">C4-dicarboxylate transporter/malic acid transport protein</fullName>
    </recommendedName>
</protein>